<evidence type="ECO:0000313" key="2">
    <source>
        <dbReference type="Proteomes" id="UP000015104"/>
    </source>
</evidence>
<dbReference type="EMBL" id="CAEY01001584">
    <property type="status" value="NOT_ANNOTATED_CDS"/>
    <property type="molecule type" value="Genomic_DNA"/>
</dbReference>
<organism evidence="1 2">
    <name type="scientific">Tetranychus urticae</name>
    <name type="common">Two-spotted spider mite</name>
    <dbReference type="NCBI Taxonomy" id="32264"/>
    <lineage>
        <taxon>Eukaryota</taxon>
        <taxon>Metazoa</taxon>
        <taxon>Ecdysozoa</taxon>
        <taxon>Arthropoda</taxon>
        <taxon>Chelicerata</taxon>
        <taxon>Arachnida</taxon>
        <taxon>Acari</taxon>
        <taxon>Acariformes</taxon>
        <taxon>Trombidiformes</taxon>
        <taxon>Prostigmata</taxon>
        <taxon>Eleutherengona</taxon>
        <taxon>Raphignathae</taxon>
        <taxon>Tetranychoidea</taxon>
        <taxon>Tetranychidae</taxon>
        <taxon>Tetranychus</taxon>
    </lineage>
</organism>
<reference evidence="2" key="1">
    <citation type="submission" date="2011-08" db="EMBL/GenBank/DDBJ databases">
        <authorList>
            <person name="Rombauts S."/>
        </authorList>
    </citation>
    <scope>NUCLEOTIDE SEQUENCE</scope>
    <source>
        <strain evidence="2">London</strain>
    </source>
</reference>
<name>T1K6B7_TETUR</name>
<reference evidence="1" key="2">
    <citation type="submission" date="2015-06" db="UniProtKB">
        <authorList>
            <consortium name="EnsemblMetazoa"/>
        </authorList>
    </citation>
    <scope>IDENTIFICATION</scope>
</reference>
<dbReference type="Proteomes" id="UP000015104">
    <property type="component" value="Unassembled WGS sequence"/>
</dbReference>
<proteinExistence type="predicted"/>
<sequence>MKDNLKFPIVELIWTMIPSSSIARISRFSCRYLLFYSNCSVLNEHSKT</sequence>
<dbReference type="EnsemblMetazoa" id="tetur05g09312.1">
    <property type="protein sequence ID" value="tetur05g09312.1"/>
    <property type="gene ID" value="tetur05g09312"/>
</dbReference>
<keyword evidence="2" id="KW-1185">Reference proteome</keyword>
<evidence type="ECO:0000313" key="1">
    <source>
        <dbReference type="EnsemblMetazoa" id="tetur05g09312.1"/>
    </source>
</evidence>
<accession>T1K6B7</accession>
<dbReference type="HOGENOM" id="CLU_3160574_0_0_1"/>
<protein>
    <submittedName>
        <fullName evidence="1">Uncharacterized protein</fullName>
    </submittedName>
</protein>
<dbReference type="AlphaFoldDB" id="T1K6B7"/>